<evidence type="ECO:0000259" key="7">
    <source>
        <dbReference type="Pfam" id="PF02811"/>
    </source>
</evidence>
<dbReference type="Pfam" id="PF02811">
    <property type="entry name" value="PHP"/>
    <property type="match status" value="1"/>
</dbReference>
<dbReference type="Gene3D" id="1.10.150.870">
    <property type="match status" value="1"/>
</dbReference>
<sequence length="1045" mass="122206">MEQILCLKSGKRKVLVIMGNKYYNYHCHNHKGNIKALDVIVKQEDYCKRAVELGHDAFFTTCHGMQGDIFEATTLAHQYNLKMIVGAECYYVPNRFEKDKSNRHIIIIALNYDGIRELNDIISESNITGMYYKPRIDDELLFSLTPSNFIITTACVAGLWDNKELILRLKDYFGFNFYLEVQDHNVEIQKEVNRYVLELSKRYNIRIIHANDSHYIYPQDSKYRDLFLKAKGIIYEEENDFILDYPDYDEIVKRYEIQGVLNKNQIRNALENTLVFENIDCSNYITDDIKLPSISDTPNEALKEILNNSWENIKSEIPIENRPKYIDAIRYEMDIIEKTNMANYFLIDYYIAKIAKEKYNGVLTKTGRGSAPSFYTTRLLDLTNIDRLASPITLFPTRFMSVERILGARSMPDIDLNSADAEPFIKASKDLLGEENCEWMISWKPLQESSGFRLYCRAIGLDINEYNDVAKDLDKYKDDKKWGELIEKSKPFIGVIEGISESPCSMCLGTENLRKAIGLVRTPNDKICCMLDGYNCDKYKYLKNDYLTVTVWAIIRDVCNLANISIPTIKELDNLLDEKTFDIYREGLTCSINQADSNYATGLVKKYAPKSLAEMSAFVAIIRPGCASLLNDFIARKEYTTGVKELDNLLEDSEHRLIYQESIMKYLIWLGIPETSSYDIIKKIAKKKFKEQELKELKDKLIEGWKKQVGGEEGFEETWKVVEDASRYSFNCSHSLSYAYDSLYGAYLKSHYPLEYYTVAFDYYKDDSERTSKLTDELKYFNIKLSKPKFRYSKSSYFMDRETNTIYKGVASIKYLNDGAAEYLYSLRHNHYDNFISLLQQIEEDRQINSRQMEILIQLQYFDEFGKNKKLLDTYKYFKALYGRKTLVKEKLADQGLTTEDIIDCYEKETEKQYVNVDYMKILANVEKRIPNEIVPITEQVLFEVDVVGYISMIYDVDKRYCLVTDIDTKYSPRVTLYSLGSGKEVICKISKTLFNEKPFKRGQLIKCGRFFEKYKQRKTENGWEQTKEKEWWLNDYELIDNLEI</sequence>
<dbReference type="GO" id="GO:0008408">
    <property type="term" value="F:3'-5' exonuclease activity"/>
    <property type="evidence" value="ECO:0007669"/>
    <property type="project" value="InterPro"/>
</dbReference>
<dbReference type="InterPro" id="IPR004013">
    <property type="entry name" value="PHP_dom"/>
</dbReference>
<dbReference type="Pfam" id="PF14579">
    <property type="entry name" value="HHH_6"/>
    <property type="match status" value="1"/>
</dbReference>
<proteinExistence type="predicted"/>
<feature type="domain" description="DNA polymerase helix-hairpin-helix motif" evidence="9">
    <location>
        <begin position="783"/>
        <end position="870"/>
    </location>
</feature>
<dbReference type="EC" id="2.7.7.7" evidence="1"/>
<evidence type="ECO:0000256" key="3">
    <source>
        <dbReference type="ARBA" id="ARBA00022695"/>
    </source>
</evidence>
<evidence type="ECO:0000313" key="11">
    <source>
        <dbReference type="EMBL" id="DAE02422.1"/>
    </source>
</evidence>
<keyword evidence="2" id="KW-0808">Transferase</keyword>
<dbReference type="EMBL" id="BK015346">
    <property type="protein sequence ID" value="DAE02422.1"/>
    <property type="molecule type" value="Genomic_DNA"/>
</dbReference>
<accession>A0A8S5P5R7</accession>
<dbReference type="InterPro" id="IPR029460">
    <property type="entry name" value="DNAPol_HHH"/>
</dbReference>
<feature type="domain" description="DNA polymerase III alpha subunit finger" evidence="10">
    <location>
        <begin position="569"/>
        <end position="708"/>
    </location>
</feature>
<evidence type="ECO:0000259" key="9">
    <source>
        <dbReference type="Pfam" id="PF14579"/>
    </source>
</evidence>
<comment type="catalytic activity">
    <reaction evidence="6">
        <text>DNA(n) + a 2'-deoxyribonucleoside 5'-triphosphate = DNA(n+1) + diphosphate</text>
        <dbReference type="Rhea" id="RHEA:22508"/>
        <dbReference type="Rhea" id="RHEA-COMP:17339"/>
        <dbReference type="Rhea" id="RHEA-COMP:17340"/>
        <dbReference type="ChEBI" id="CHEBI:33019"/>
        <dbReference type="ChEBI" id="CHEBI:61560"/>
        <dbReference type="ChEBI" id="CHEBI:173112"/>
        <dbReference type="EC" id="2.7.7.7"/>
    </reaction>
</comment>
<evidence type="ECO:0000256" key="4">
    <source>
        <dbReference type="ARBA" id="ARBA00022705"/>
    </source>
</evidence>
<dbReference type="Gene3D" id="3.20.20.140">
    <property type="entry name" value="Metal-dependent hydrolases"/>
    <property type="match status" value="1"/>
</dbReference>
<evidence type="ECO:0000259" key="8">
    <source>
        <dbReference type="Pfam" id="PF07733"/>
    </source>
</evidence>
<dbReference type="GO" id="GO:0003887">
    <property type="term" value="F:DNA-directed DNA polymerase activity"/>
    <property type="evidence" value="ECO:0007669"/>
    <property type="project" value="UniProtKB-KW"/>
</dbReference>
<organism evidence="11">
    <name type="scientific">Siphoviridae sp. ctsUY14</name>
    <dbReference type="NCBI Taxonomy" id="2825693"/>
    <lineage>
        <taxon>Viruses</taxon>
        <taxon>Duplodnaviria</taxon>
        <taxon>Heunggongvirae</taxon>
        <taxon>Uroviricota</taxon>
        <taxon>Caudoviricetes</taxon>
    </lineage>
</organism>
<dbReference type="InterPro" id="IPR016195">
    <property type="entry name" value="Pol/histidinol_Pase-like"/>
</dbReference>
<dbReference type="PANTHER" id="PTHR32294">
    <property type="entry name" value="DNA POLYMERASE III SUBUNIT ALPHA"/>
    <property type="match status" value="1"/>
</dbReference>
<dbReference type="GO" id="GO:0006260">
    <property type="term" value="P:DNA replication"/>
    <property type="evidence" value="ECO:0007669"/>
    <property type="project" value="UniProtKB-KW"/>
</dbReference>
<feature type="domain" description="PHP" evidence="7">
    <location>
        <begin position="26"/>
        <end position="184"/>
    </location>
</feature>
<protein>
    <recommendedName>
        <fullName evidence="1">DNA-directed DNA polymerase</fullName>
        <ecNumber evidence="1">2.7.7.7</ecNumber>
    </recommendedName>
</protein>
<feature type="domain" description="Bacterial DNA polymerase III alpha subunit NTPase" evidence="8">
    <location>
        <begin position="306"/>
        <end position="545"/>
    </location>
</feature>
<evidence type="ECO:0000256" key="2">
    <source>
        <dbReference type="ARBA" id="ARBA00022679"/>
    </source>
</evidence>
<dbReference type="InterPro" id="IPR011708">
    <property type="entry name" value="DNA_pol3_alpha_NTPase_dom"/>
</dbReference>
<reference evidence="11" key="1">
    <citation type="journal article" date="2021" name="Proc. Natl. Acad. Sci. U.S.A.">
        <title>A Catalog of Tens of Thousands of Viruses from Human Metagenomes Reveals Hidden Associations with Chronic Diseases.</title>
        <authorList>
            <person name="Tisza M.J."/>
            <person name="Buck C.B."/>
        </authorList>
    </citation>
    <scope>NUCLEOTIDE SEQUENCE</scope>
    <source>
        <strain evidence="11">CtsUY14</strain>
    </source>
</reference>
<evidence type="ECO:0000256" key="5">
    <source>
        <dbReference type="ARBA" id="ARBA00022932"/>
    </source>
</evidence>
<evidence type="ECO:0000256" key="6">
    <source>
        <dbReference type="ARBA" id="ARBA00049244"/>
    </source>
</evidence>
<keyword evidence="5 11" id="KW-0239">DNA-directed DNA polymerase</keyword>
<dbReference type="PANTHER" id="PTHR32294:SF0">
    <property type="entry name" value="DNA POLYMERASE III SUBUNIT ALPHA"/>
    <property type="match status" value="1"/>
</dbReference>
<keyword evidence="3" id="KW-0548">Nucleotidyltransferase</keyword>
<dbReference type="InterPro" id="IPR040982">
    <property type="entry name" value="DNA_pol3_finger"/>
</dbReference>
<dbReference type="Pfam" id="PF17657">
    <property type="entry name" value="DNA_pol3_finger"/>
    <property type="match status" value="1"/>
</dbReference>
<dbReference type="SUPFAM" id="SSF89550">
    <property type="entry name" value="PHP domain-like"/>
    <property type="match status" value="1"/>
</dbReference>
<name>A0A8S5P5R7_9CAUD</name>
<dbReference type="Pfam" id="PF07733">
    <property type="entry name" value="DNA_pol3_alpha"/>
    <property type="match status" value="1"/>
</dbReference>
<evidence type="ECO:0000259" key="10">
    <source>
        <dbReference type="Pfam" id="PF17657"/>
    </source>
</evidence>
<evidence type="ECO:0000256" key="1">
    <source>
        <dbReference type="ARBA" id="ARBA00012417"/>
    </source>
</evidence>
<keyword evidence="4" id="KW-0235">DNA replication</keyword>
<dbReference type="InterPro" id="IPR004805">
    <property type="entry name" value="DnaE2/DnaE/PolC"/>
</dbReference>